<dbReference type="RefSeq" id="WP_116066281.1">
    <property type="nucleotide sequence ID" value="NZ_BONB01000074.1"/>
</dbReference>
<dbReference type="OrthoDB" id="3394321at2"/>
<evidence type="ECO:0000256" key="1">
    <source>
        <dbReference type="SAM" id="MobiDB-lite"/>
    </source>
</evidence>
<evidence type="ECO:0000313" key="2">
    <source>
        <dbReference type="EMBL" id="REF94474.1"/>
    </source>
</evidence>
<comment type="caution">
    <text evidence="2">The sequence shown here is derived from an EMBL/GenBank/DDBJ whole genome shotgun (WGS) entry which is preliminary data.</text>
</comment>
<dbReference type="AlphaFoldDB" id="A0A3D9ZD90"/>
<keyword evidence="3" id="KW-1185">Reference proteome</keyword>
<evidence type="ECO:0000313" key="3">
    <source>
        <dbReference type="Proteomes" id="UP000256913"/>
    </source>
</evidence>
<proteinExistence type="predicted"/>
<reference evidence="2 3" key="1">
    <citation type="submission" date="2018-08" db="EMBL/GenBank/DDBJ databases">
        <title>Sequencing the genomes of 1000 actinobacteria strains.</title>
        <authorList>
            <person name="Klenk H.-P."/>
        </authorList>
    </citation>
    <scope>NUCLEOTIDE SEQUENCE [LARGE SCALE GENOMIC DNA]</scope>
    <source>
        <strain evidence="2 3">DSM 44099</strain>
    </source>
</reference>
<feature type="region of interest" description="Disordered" evidence="1">
    <location>
        <begin position="1"/>
        <end position="68"/>
    </location>
</feature>
<protein>
    <submittedName>
        <fullName evidence="2">Uncharacterized protein</fullName>
    </submittedName>
</protein>
<sequence length="68" mass="7124">MTTGGREALGRAAGDGTDPDSGAADDFAVEHQDTAVDKAITSGTDRHRRESESPHGWAGLEARDWSGN</sequence>
<accession>A0A3D9ZD90</accession>
<dbReference type="EMBL" id="QUMQ01000001">
    <property type="protein sequence ID" value="REF94474.1"/>
    <property type="molecule type" value="Genomic_DNA"/>
</dbReference>
<gene>
    <name evidence="2" type="ORF">DFJ67_0412</name>
</gene>
<organism evidence="2 3">
    <name type="scientific">Asanoa ferruginea</name>
    <dbReference type="NCBI Taxonomy" id="53367"/>
    <lineage>
        <taxon>Bacteria</taxon>
        <taxon>Bacillati</taxon>
        <taxon>Actinomycetota</taxon>
        <taxon>Actinomycetes</taxon>
        <taxon>Micromonosporales</taxon>
        <taxon>Micromonosporaceae</taxon>
        <taxon>Asanoa</taxon>
    </lineage>
</organism>
<dbReference type="Proteomes" id="UP000256913">
    <property type="component" value="Unassembled WGS sequence"/>
</dbReference>
<feature type="compositionally biased region" description="Basic and acidic residues" evidence="1">
    <location>
        <begin position="44"/>
        <end position="53"/>
    </location>
</feature>
<name>A0A3D9ZD90_9ACTN</name>